<dbReference type="OrthoDB" id="5652725at2"/>
<sequence length="371" mass="41678">MPKYTNTAGKINLNHYTKVKELTTGKTNQVSLWEHKQDRNLKIVVKVPNGPNSYLIQNNVRSINAFFGDDSAWLIEGKNQGKEGFAMKYYPGMPLSPQEESQLIDKDESPLRTISKNGLLFTMLDPNKDNFLKLSSGEFIPIDFDYMIIHGTKLLPYQELYLEGRMGFAIRVGGRSEAEATEYVLDSYPAAASYLYEQWGHKYLKTDKYTQTSEVPKLVIDIPTTQKQRPISTAEKNFNDNIDLLHKKITAFSGKPECQDALKAANIVYDALMTEGKNYFSGAPSKERYTQFKNNCESYIKTARLELDNHRGCRKILLNILAIVLSGGIGYAFAAGVNIALNRGKFTFFSTDSSIKLNSIVDGINKMAPAA</sequence>
<evidence type="ECO:0008006" key="4">
    <source>
        <dbReference type="Google" id="ProtNLM"/>
    </source>
</evidence>
<dbReference type="PATRIC" id="fig|449.7.peg.2629"/>
<dbReference type="EMBL" id="LN681225">
    <property type="protein sequence ID" value="CEK09619.1"/>
    <property type="molecule type" value="Genomic_DNA"/>
</dbReference>
<name>A0A0A8USA8_LEGHA</name>
<feature type="transmembrane region" description="Helical" evidence="1">
    <location>
        <begin position="316"/>
        <end position="341"/>
    </location>
</feature>
<accession>A0A0A8USA8</accession>
<dbReference type="HOGENOM" id="CLU_741451_0_0_6"/>
<evidence type="ECO:0000313" key="3">
    <source>
        <dbReference type="Proteomes" id="UP000032803"/>
    </source>
</evidence>
<keyword evidence="3" id="KW-1185">Reference proteome</keyword>
<organism evidence="2 3">
    <name type="scientific">Legionella hackeliae</name>
    <dbReference type="NCBI Taxonomy" id="449"/>
    <lineage>
        <taxon>Bacteria</taxon>
        <taxon>Pseudomonadati</taxon>
        <taxon>Pseudomonadota</taxon>
        <taxon>Gammaproteobacteria</taxon>
        <taxon>Legionellales</taxon>
        <taxon>Legionellaceae</taxon>
        <taxon>Legionella</taxon>
    </lineage>
</organism>
<dbReference type="KEGG" id="lha:LHA_0525"/>
<dbReference type="AlphaFoldDB" id="A0A0A8USA8"/>
<reference evidence="3" key="1">
    <citation type="submission" date="2014-09" db="EMBL/GenBank/DDBJ databases">
        <authorList>
            <person name="Gomez-Valero L."/>
        </authorList>
    </citation>
    <scope>NUCLEOTIDE SEQUENCE [LARGE SCALE GENOMIC DNA]</scope>
    <source>
        <strain evidence="3">ATCC35250</strain>
    </source>
</reference>
<keyword evidence="1" id="KW-0812">Transmembrane</keyword>
<protein>
    <recommendedName>
        <fullName evidence="4">Effector protein B, substrate of the Dot/Icm secretion system</fullName>
    </recommendedName>
</protein>
<gene>
    <name evidence="2" type="ORF">LHA_0525</name>
</gene>
<keyword evidence="1" id="KW-0472">Membrane</keyword>
<dbReference type="Proteomes" id="UP000032803">
    <property type="component" value="Chromosome I"/>
</dbReference>
<proteinExistence type="predicted"/>
<dbReference type="RefSeq" id="WP_045105126.1">
    <property type="nucleotide sequence ID" value="NZ_LN681225.1"/>
</dbReference>
<evidence type="ECO:0000313" key="2">
    <source>
        <dbReference type="EMBL" id="CEK09619.1"/>
    </source>
</evidence>
<keyword evidence="1" id="KW-1133">Transmembrane helix</keyword>
<evidence type="ECO:0000256" key="1">
    <source>
        <dbReference type="SAM" id="Phobius"/>
    </source>
</evidence>